<keyword evidence="1" id="KW-0863">Zinc-finger</keyword>
<organism evidence="4">
    <name type="scientific">Schizaphis graminum</name>
    <name type="common">Green bug aphid</name>
    <dbReference type="NCBI Taxonomy" id="13262"/>
    <lineage>
        <taxon>Eukaryota</taxon>
        <taxon>Metazoa</taxon>
        <taxon>Ecdysozoa</taxon>
        <taxon>Arthropoda</taxon>
        <taxon>Hexapoda</taxon>
        <taxon>Insecta</taxon>
        <taxon>Pterygota</taxon>
        <taxon>Neoptera</taxon>
        <taxon>Paraneoptera</taxon>
        <taxon>Hemiptera</taxon>
        <taxon>Sternorrhyncha</taxon>
        <taxon>Aphidomorpha</taxon>
        <taxon>Aphidoidea</taxon>
        <taxon>Aphididae</taxon>
        <taxon>Aphidini</taxon>
        <taxon>Schizaphis</taxon>
    </lineage>
</organism>
<reference evidence="4" key="1">
    <citation type="submission" date="2018-04" db="EMBL/GenBank/DDBJ databases">
        <title>Transcriptome of Schizaphis graminum biotype I.</title>
        <authorList>
            <person name="Scully E.D."/>
            <person name="Geib S.M."/>
            <person name="Palmer N.A."/>
            <person name="Koch K."/>
            <person name="Bradshaw J."/>
            <person name="Heng-Moss T."/>
            <person name="Sarath G."/>
        </authorList>
    </citation>
    <scope>NUCLEOTIDE SEQUENCE</scope>
</reference>
<dbReference type="PROSITE" id="PS50158">
    <property type="entry name" value="ZF_CCHC"/>
    <property type="match status" value="1"/>
</dbReference>
<sequence length="156" mass="17256">MCWTGCMKNRLSRTSKHLTASSMWYRSLSGTISVGRRVATFTTSLESATRLKEAGCILVRLDRCRVKVLEAKKFRCFRCEELGHAAASCTAEEASKKKCFRCRQTRPLVATCPGPPSATNHIKRQISENPKRDEKSQATSQVEMSQLPAGGSQANA</sequence>
<dbReference type="SMART" id="SM00343">
    <property type="entry name" value="ZnF_C2HC"/>
    <property type="match status" value="2"/>
</dbReference>
<dbReference type="InterPro" id="IPR001878">
    <property type="entry name" value="Znf_CCHC"/>
</dbReference>
<dbReference type="AlphaFoldDB" id="A0A2S2P7D3"/>
<gene>
    <name evidence="4" type="ORF">g.174402</name>
</gene>
<dbReference type="EMBL" id="GGMR01012715">
    <property type="protein sequence ID" value="MBY25334.1"/>
    <property type="molecule type" value="Transcribed_RNA"/>
</dbReference>
<dbReference type="GO" id="GO:0008270">
    <property type="term" value="F:zinc ion binding"/>
    <property type="evidence" value="ECO:0007669"/>
    <property type="project" value="UniProtKB-KW"/>
</dbReference>
<name>A0A2S2P7D3_SCHGA</name>
<feature type="compositionally biased region" description="Basic and acidic residues" evidence="2">
    <location>
        <begin position="125"/>
        <end position="136"/>
    </location>
</feature>
<keyword evidence="1" id="KW-0479">Metal-binding</keyword>
<dbReference type="GO" id="GO:0003676">
    <property type="term" value="F:nucleic acid binding"/>
    <property type="evidence" value="ECO:0007669"/>
    <property type="project" value="InterPro"/>
</dbReference>
<evidence type="ECO:0000313" key="4">
    <source>
        <dbReference type="EMBL" id="MBY25334.1"/>
    </source>
</evidence>
<protein>
    <recommendedName>
        <fullName evidence="3">CCHC-type domain-containing protein</fullName>
    </recommendedName>
</protein>
<proteinExistence type="predicted"/>
<evidence type="ECO:0000256" key="1">
    <source>
        <dbReference type="PROSITE-ProRule" id="PRU00047"/>
    </source>
</evidence>
<evidence type="ECO:0000256" key="2">
    <source>
        <dbReference type="SAM" id="MobiDB-lite"/>
    </source>
</evidence>
<dbReference type="InterPro" id="IPR036875">
    <property type="entry name" value="Znf_CCHC_sf"/>
</dbReference>
<keyword evidence="1" id="KW-0862">Zinc</keyword>
<dbReference type="Gene3D" id="4.10.60.10">
    <property type="entry name" value="Zinc finger, CCHC-type"/>
    <property type="match status" value="1"/>
</dbReference>
<feature type="region of interest" description="Disordered" evidence="2">
    <location>
        <begin position="113"/>
        <end position="156"/>
    </location>
</feature>
<accession>A0A2S2P7D3</accession>
<evidence type="ECO:0000259" key="3">
    <source>
        <dbReference type="PROSITE" id="PS50158"/>
    </source>
</evidence>
<dbReference type="SUPFAM" id="SSF57756">
    <property type="entry name" value="Retrovirus zinc finger-like domains"/>
    <property type="match status" value="1"/>
</dbReference>
<feature type="domain" description="CCHC-type" evidence="3">
    <location>
        <begin position="75"/>
        <end position="89"/>
    </location>
</feature>